<dbReference type="EMBL" id="VIIS01000120">
    <property type="protein sequence ID" value="KAF0313020.1"/>
    <property type="molecule type" value="Genomic_DNA"/>
</dbReference>
<keyword evidence="3" id="KW-1185">Reference proteome</keyword>
<dbReference type="InterPro" id="IPR018289">
    <property type="entry name" value="MULE_transposase_dom"/>
</dbReference>
<protein>
    <recommendedName>
        <fullName evidence="1">MULE transposase domain-containing protein</fullName>
    </recommendedName>
</protein>
<proteinExistence type="predicted"/>
<dbReference type="Pfam" id="PF10551">
    <property type="entry name" value="MULE"/>
    <property type="match status" value="1"/>
</dbReference>
<organism evidence="2 3">
    <name type="scientific">Amphibalanus amphitrite</name>
    <name type="common">Striped barnacle</name>
    <name type="synonym">Balanus amphitrite</name>
    <dbReference type="NCBI Taxonomy" id="1232801"/>
    <lineage>
        <taxon>Eukaryota</taxon>
        <taxon>Metazoa</taxon>
        <taxon>Ecdysozoa</taxon>
        <taxon>Arthropoda</taxon>
        <taxon>Crustacea</taxon>
        <taxon>Multicrustacea</taxon>
        <taxon>Cirripedia</taxon>
        <taxon>Thoracica</taxon>
        <taxon>Thoracicalcarea</taxon>
        <taxon>Balanomorpha</taxon>
        <taxon>Balanoidea</taxon>
        <taxon>Balanidae</taxon>
        <taxon>Amphibalaninae</taxon>
        <taxon>Amphibalanus</taxon>
    </lineage>
</organism>
<dbReference type="OrthoDB" id="6380094at2759"/>
<evidence type="ECO:0000259" key="1">
    <source>
        <dbReference type="Pfam" id="PF10551"/>
    </source>
</evidence>
<evidence type="ECO:0000313" key="2">
    <source>
        <dbReference type="EMBL" id="KAF0313020.1"/>
    </source>
</evidence>
<dbReference type="Proteomes" id="UP000440578">
    <property type="component" value="Unassembled WGS sequence"/>
</dbReference>
<reference evidence="2 3" key="1">
    <citation type="submission" date="2019-07" db="EMBL/GenBank/DDBJ databases">
        <title>Draft genome assembly of a fouling barnacle, Amphibalanus amphitrite (Darwin, 1854): The first reference genome for Thecostraca.</title>
        <authorList>
            <person name="Kim W."/>
        </authorList>
    </citation>
    <scope>NUCLEOTIDE SEQUENCE [LARGE SCALE GENOMIC DNA]</scope>
    <source>
        <strain evidence="2">SNU_AA5</strain>
        <tissue evidence="2">Soma without cirri and trophi</tissue>
    </source>
</reference>
<dbReference type="AlphaFoldDB" id="A0A6A4X9V7"/>
<feature type="domain" description="MULE transposase" evidence="1">
    <location>
        <begin position="19"/>
        <end position="116"/>
    </location>
</feature>
<evidence type="ECO:0000313" key="3">
    <source>
        <dbReference type="Proteomes" id="UP000440578"/>
    </source>
</evidence>
<gene>
    <name evidence="2" type="ORF">FJT64_016352</name>
</gene>
<comment type="caution">
    <text evidence="2">The sequence shown here is derived from an EMBL/GenBank/DDBJ whole genome shotgun (WGS) entry which is preliminary data.</text>
</comment>
<name>A0A6A4X9V7_AMPAM</name>
<accession>A0A6A4X9V7</accession>
<sequence>MLIFASDWGLRNLSQSPHWGADGTFQVAPGIFTQLYTVHATVHDRIVPCAYALLPNKSRNTYVRMFLALRERLLLRYPGTDLTGTVITDLEMAALQAFEEVFPEKERSLCFFHFSQAVWRKTQELGLARLYATDADFALMVRTIPALAFLPAAEVPDSFMFLLGILPPETLPLTAYFNATYVGDADEGRRATFKPELWNQHDRTAAGLARTTNNIEGWHRRFRGVVDCASPNIYRLLQRLRQEEDHWRGEIDRVVAGALPRNQKPQWAKLAERLTRLVDRRDGGHLTTLEFLRAVAHNYTM</sequence>